<reference evidence="2 3" key="1">
    <citation type="submission" date="2019-08" db="EMBL/GenBank/DDBJ databases">
        <title>The genome sequence of a newly discovered highly antifungal drug resistant Aspergillus species, Aspergillus tanneri NIH 1004.</title>
        <authorList>
            <person name="Mounaud S."/>
            <person name="Singh I."/>
            <person name="Joardar V."/>
            <person name="Pakala S."/>
            <person name="Pakala S."/>
            <person name="Venepally P."/>
            <person name="Chung J.K."/>
            <person name="Losada L."/>
            <person name="Nierman W.C."/>
        </authorList>
    </citation>
    <scope>NUCLEOTIDE SEQUENCE [LARGE SCALE GENOMIC DNA]</scope>
    <source>
        <strain evidence="2 3">NIH1004</strain>
    </source>
</reference>
<gene>
    <name evidence="2" type="ORF">ATNIH1004_001697</name>
</gene>
<protein>
    <recommendedName>
        <fullName evidence="4">MADS-box domain-containing protein</fullName>
    </recommendedName>
</protein>
<evidence type="ECO:0000313" key="2">
    <source>
        <dbReference type="EMBL" id="KAA8652792.1"/>
    </source>
</evidence>
<evidence type="ECO:0008006" key="4">
    <source>
        <dbReference type="Google" id="ProtNLM"/>
    </source>
</evidence>
<evidence type="ECO:0000256" key="1">
    <source>
        <dbReference type="SAM" id="MobiDB-lite"/>
    </source>
</evidence>
<dbReference type="RefSeq" id="XP_033432153.1">
    <property type="nucleotide sequence ID" value="XM_033566396.1"/>
</dbReference>
<comment type="caution">
    <text evidence="2">The sequence shown here is derived from an EMBL/GenBank/DDBJ whole genome shotgun (WGS) entry which is preliminary data.</text>
</comment>
<dbReference type="EMBL" id="QUQM01000002">
    <property type="protein sequence ID" value="KAA8652792.1"/>
    <property type="molecule type" value="Genomic_DNA"/>
</dbReference>
<accession>A0A5M9N0C8</accession>
<sequence length="167" mass="19288">MTSKRERDQERRRTKNSRERLKRRKERTIQNFHDYALLSGAKVYMLIQERSGEVTEYRNTSDKKFPPSYTQIRRLFPSARLLTPESFGTTTLVDQASTNARQRPGREDDFTGLQFDPLATDSLLANDWLVTNGCFGDSQQLCLPVQTESTHDHAGTNVEQCLEHSTF</sequence>
<name>A0A5M9N0C8_9EURO</name>
<dbReference type="OrthoDB" id="4508899at2759"/>
<feature type="compositionally biased region" description="Basic and acidic residues" evidence="1">
    <location>
        <begin position="1"/>
        <end position="19"/>
    </location>
</feature>
<feature type="region of interest" description="Disordered" evidence="1">
    <location>
        <begin position="1"/>
        <end position="24"/>
    </location>
</feature>
<evidence type="ECO:0000313" key="3">
    <source>
        <dbReference type="Proteomes" id="UP000324241"/>
    </source>
</evidence>
<dbReference type="AlphaFoldDB" id="A0A5M9N0C8"/>
<proteinExistence type="predicted"/>
<dbReference type="Proteomes" id="UP000324241">
    <property type="component" value="Unassembled WGS sequence"/>
</dbReference>
<dbReference type="GeneID" id="54324399"/>
<organism evidence="2 3">
    <name type="scientific">Aspergillus tanneri</name>
    <dbReference type="NCBI Taxonomy" id="1220188"/>
    <lineage>
        <taxon>Eukaryota</taxon>
        <taxon>Fungi</taxon>
        <taxon>Dikarya</taxon>
        <taxon>Ascomycota</taxon>
        <taxon>Pezizomycotina</taxon>
        <taxon>Eurotiomycetes</taxon>
        <taxon>Eurotiomycetidae</taxon>
        <taxon>Eurotiales</taxon>
        <taxon>Aspergillaceae</taxon>
        <taxon>Aspergillus</taxon>
        <taxon>Aspergillus subgen. Circumdati</taxon>
    </lineage>
</organism>